<dbReference type="EMBL" id="PZQS01000001">
    <property type="protein sequence ID" value="PVD39004.1"/>
    <property type="molecule type" value="Genomic_DNA"/>
</dbReference>
<feature type="region of interest" description="Disordered" evidence="1">
    <location>
        <begin position="54"/>
        <end position="88"/>
    </location>
</feature>
<dbReference type="AlphaFoldDB" id="A0A2T7Q009"/>
<gene>
    <name evidence="2" type="ORF">C0Q70_01629</name>
</gene>
<accession>A0A2T7Q009</accession>
<evidence type="ECO:0000313" key="2">
    <source>
        <dbReference type="EMBL" id="PVD39004.1"/>
    </source>
</evidence>
<name>A0A2T7Q009_POMCA</name>
<reference evidence="2 3" key="1">
    <citation type="submission" date="2018-04" db="EMBL/GenBank/DDBJ databases">
        <title>The genome of golden apple snail Pomacea canaliculata provides insight into stress tolerance and invasive adaptation.</title>
        <authorList>
            <person name="Liu C."/>
            <person name="Liu B."/>
            <person name="Ren Y."/>
            <person name="Zhang Y."/>
            <person name="Wang H."/>
            <person name="Li S."/>
            <person name="Jiang F."/>
            <person name="Yin L."/>
            <person name="Zhang G."/>
            <person name="Qian W."/>
            <person name="Fan W."/>
        </authorList>
    </citation>
    <scope>NUCLEOTIDE SEQUENCE [LARGE SCALE GENOMIC DNA]</scope>
    <source>
        <strain evidence="2">SZHN2017</strain>
        <tissue evidence="2">Muscle</tissue>
    </source>
</reference>
<evidence type="ECO:0000256" key="1">
    <source>
        <dbReference type="SAM" id="MobiDB-lite"/>
    </source>
</evidence>
<protein>
    <submittedName>
        <fullName evidence="2">Uncharacterized protein</fullName>
    </submittedName>
</protein>
<organism evidence="2 3">
    <name type="scientific">Pomacea canaliculata</name>
    <name type="common">Golden apple snail</name>
    <dbReference type="NCBI Taxonomy" id="400727"/>
    <lineage>
        <taxon>Eukaryota</taxon>
        <taxon>Metazoa</taxon>
        <taxon>Spiralia</taxon>
        <taxon>Lophotrochozoa</taxon>
        <taxon>Mollusca</taxon>
        <taxon>Gastropoda</taxon>
        <taxon>Caenogastropoda</taxon>
        <taxon>Architaenioglossa</taxon>
        <taxon>Ampullarioidea</taxon>
        <taxon>Ampullariidae</taxon>
        <taxon>Pomacea</taxon>
    </lineage>
</organism>
<evidence type="ECO:0000313" key="3">
    <source>
        <dbReference type="Proteomes" id="UP000245119"/>
    </source>
</evidence>
<proteinExistence type="predicted"/>
<sequence length="88" mass="9838">MRKLQGTQPARRPCYLGTSQSQALEKTSRRIAPGRTSTAAKFITEALALRTKSNRIRHMSSGGQRLYQHRSHRQERSVRSRTTSGAAG</sequence>
<comment type="caution">
    <text evidence="2">The sequence shown here is derived from an EMBL/GenBank/DDBJ whole genome shotgun (WGS) entry which is preliminary data.</text>
</comment>
<dbReference type="Proteomes" id="UP000245119">
    <property type="component" value="Linkage Group LG1"/>
</dbReference>
<feature type="region of interest" description="Disordered" evidence="1">
    <location>
        <begin position="1"/>
        <end position="36"/>
    </location>
</feature>
<keyword evidence="3" id="KW-1185">Reference proteome</keyword>